<feature type="region of interest" description="Disordered" evidence="1">
    <location>
        <begin position="1"/>
        <end position="130"/>
    </location>
</feature>
<evidence type="ECO:0000256" key="1">
    <source>
        <dbReference type="SAM" id="MobiDB-lite"/>
    </source>
</evidence>
<sequence length="182" mass="20141">MDHGGQVEREGRVMSQVPVGGVDLCDNLPNPEALTTQTRNLNETNALTLNEEEGGHRLIQKSSFNNNGKDEEEEQGKEGYTGRDREEDEEEDSDEVMKEEEVEEESEESSGLVRCQSPDTPMTDSSYSETVSTCLASGPIPNPALLESLEQLAQEGDDTHLHITFTINLSVFLLEYDMTNAS</sequence>
<dbReference type="EMBL" id="BRZM01000033">
    <property type="protein sequence ID" value="GLD58345.1"/>
    <property type="molecule type" value="Genomic_DNA"/>
</dbReference>
<feature type="compositionally biased region" description="Low complexity" evidence="1">
    <location>
        <begin position="38"/>
        <end position="49"/>
    </location>
</feature>
<name>A0AAD3MQ94_LATJO</name>
<feature type="compositionally biased region" description="Polar residues" evidence="1">
    <location>
        <begin position="117"/>
        <end position="130"/>
    </location>
</feature>
<dbReference type="Proteomes" id="UP001279410">
    <property type="component" value="Unassembled WGS sequence"/>
</dbReference>
<feature type="compositionally biased region" description="Acidic residues" evidence="1">
    <location>
        <begin position="86"/>
        <end position="108"/>
    </location>
</feature>
<feature type="compositionally biased region" description="Basic and acidic residues" evidence="1">
    <location>
        <begin position="1"/>
        <end position="12"/>
    </location>
</feature>
<gene>
    <name evidence="2" type="ORF">AKAME5_001047500</name>
</gene>
<protein>
    <submittedName>
        <fullName evidence="2">Consortin</fullName>
    </submittedName>
</protein>
<keyword evidence="3" id="KW-1185">Reference proteome</keyword>
<evidence type="ECO:0000313" key="3">
    <source>
        <dbReference type="Proteomes" id="UP001279410"/>
    </source>
</evidence>
<reference evidence="2" key="1">
    <citation type="submission" date="2022-08" db="EMBL/GenBank/DDBJ databases">
        <title>Genome sequencing of akame (Lates japonicus).</title>
        <authorList>
            <person name="Hashiguchi Y."/>
            <person name="Takahashi H."/>
        </authorList>
    </citation>
    <scope>NUCLEOTIDE SEQUENCE</scope>
    <source>
        <strain evidence="2">Kochi</strain>
    </source>
</reference>
<accession>A0AAD3MQ94</accession>
<dbReference type="AlphaFoldDB" id="A0AAD3MQ94"/>
<comment type="caution">
    <text evidence="2">The sequence shown here is derived from an EMBL/GenBank/DDBJ whole genome shotgun (WGS) entry which is preliminary data.</text>
</comment>
<organism evidence="2 3">
    <name type="scientific">Lates japonicus</name>
    <name type="common">Japanese lates</name>
    <dbReference type="NCBI Taxonomy" id="270547"/>
    <lineage>
        <taxon>Eukaryota</taxon>
        <taxon>Metazoa</taxon>
        <taxon>Chordata</taxon>
        <taxon>Craniata</taxon>
        <taxon>Vertebrata</taxon>
        <taxon>Euteleostomi</taxon>
        <taxon>Actinopterygii</taxon>
        <taxon>Neopterygii</taxon>
        <taxon>Teleostei</taxon>
        <taxon>Neoteleostei</taxon>
        <taxon>Acanthomorphata</taxon>
        <taxon>Carangaria</taxon>
        <taxon>Carangaria incertae sedis</taxon>
        <taxon>Centropomidae</taxon>
        <taxon>Lates</taxon>
    </lineage>
</organism>
<feature type="compositionally biased region" description="Basic and acidic residues" evidence="1">
    <location>
        <begin position="76"/>
        <end position="85"/>
    </location>
</feature>
<evidence type="ECO:0000313" key="2">
    <source>
        <dbReference type="EMBL" id="GLD58345.1"/>
    </source>
</evidence>
<proteinExistence type="predicted"/>